<feature type="transmembrane region" description="Helical" evidence="10">
    <location>
        <begin position="109"/>
        <end position="129"/>
    </location>
</feature>
<feature type="transmembrane region" description="Helical" evidence="10">
    <location>
        <begin position="43"/>
        <end position="65"/>
    </location>
</feature>
<feature type="transmembrane region" description="Helical" evidence="10">
    <location>
        <begin position="12"/>
        <end position="31"/>
    </location>
</feature>
<evidence type="ECO:0000256" key="2">
    <source>
        <dbReference type="ARBA" id="ARBA00022475"/>
    </source>
</evidence>
<comment type="similarity">
    <text evidence="7 10">Belongs to the fluoride channel Fluc/FEX (TC 1.A.43) family.</text>
</comment>
<dbReference type="OrthoDB" id="4408652at2"/>
<feature type="transmembrane region" description="Helical" evidence="10">
    <location>
        <begin position="77"/>
        <end position="97"/>
    </location>
</feature>
<accession>A0A1I1AQZ2</accession>
<evidence type="ECO:0000256" key="3">
    <source>
        <dbReference type="ARBA" id="ARBA00022692"/>
    </source>
</evidence>
<protein>
    <recommendedName>
        <fullName evidence="10">Fluoride-specific ion channel FluC</fullName>
    </recommendedName>
</protein>
<keyword evidence="5 10" id="KW-0472">Membrane</keyword>
<dbReference type="GO" id="GO:0140114">
    <property type="term" value="P:cellular detoxification of fluoride"/>
    <property type="evidence" value="ECO:0007669"/>
    <property type="project" value="UniProtKB-UniRule"/>
</dbReference>
<dbReference type="HAMAP" id="MF_00454">
    <property type="entry name" value="FluC"/>
    <property type="match status" value="1"/>
</dbReference>
<dbReference type="PANTHER" id="PTHR28259:SF1">
    <property type="entry name" value="FLUORIDE EXPORT PROTEIN 1-RELATED"/>
    <property type="match status" value="1"/>
</dbReference>
<feature type="binding site" evidence="10">
    <location>
        <position position="87"/>
    </location>
    <ligand>
        <name>Na(+)</name>
        <dbReference type="ChEBI" id="CHEBI:29101"/>
        <note>structural</note>
    </ligand>
</feature>
<dbReference type="GO" id="GO:0005886">
    <property type="term" value="C:plasma membrane"/>
    <property type="evidence" value="ECO:0007669"/>
    <property type="project" value="UniProtKB-SubCell"/>
</dbReference>
<dbReference type="Pfam" id="PF02537">
    <property type="entry name" value="CRCB"/>
    <property type="match status" value="1"/>
</dbReference>
<comment type="function">
    <text evidence="9 10">Fluoride-specific ion channel. Important for reducing fluoride concentration in the cell, thus reducing its toxicity.</text>
</comment>
<evidence type="ECO:0000256" key="6">
    <source>
        <dbReference type="ARBA" id="ARBA00023303"/>
    </source>
</evidence>
<evidence type="ECO:0000313" key="11">
    <source>
        <dbReference type="EMBL" id="SFB39912.1"/>
    </source>
</evidence>
<keyword evidence="2 10" id="KW-1003">Cell membrane</keyword>
<name>A0A1I1AQZ2_9PSEU</name>
<evidence type="ECO:0000256" key="5">
    <source>
        <dbReference type="ARBA" id="ARBA00023136"/>
    </source>
</evidence>
<dbReference type="GO" id="GO:0062054">
    <property type="term" value="F:fluoride channel activity"/>
    <property type="evidence" value="ECO:0007669"/>
    <property type="project" value="UniProtKB-UniRule"/>
</dbReference>
<dbReference type="InterPro" id="IPR003691">
    <property type="entry name" value="FluC"/>
</dbReference>
<keyword evidence="6 10" id="KW-0407">Ion channel</keyword>
<evidence type="ECO:0000256" key="7">
    <source>
        <dbReference type="ARBA" id="ARBA00035120"/>
    </source>
</evidence>
<evidence type="ECO:0000256" key="1">
    <source>
        <dbReference type="ARBA" id="ARBA00004651"/>
    </source>
</evidence>
<evidence type="ECO:0000256" key="10">
    <source>
        <dbReference type="HAMAP-Rule" id="MF_00454"/>
    </source>
</evidence>
<feature type="binding site" evidence="10">
    <location>
        <position position="84"/>
    </location>
    <ligand>
        <name>Na(+)</name>
        <dbReference type="ChEBI" id="CHEBI:29101"/>
        <note>structural</note>
    </ligand>
</feature>
<keyword evidence="3 10" id="KW-0812">Transmembrane</keyword>
<keyword evidence="10" id="KW-0406">Ion transport</keyword>
<proteinExistence type="inferred from homology"/>
<dbReference type="GO" id="GO:0046872">
    <property type="term" value="F:metal ion binding"/>
    <property type="evidence" value="ECO:0007669"/>
    <property type="project" value="UniProtKB-KW"/>
</dbReference>
<keyword evidence="12" id="KW-1185">Reference proteome</keyword>
<keyword evidence="10" id="KW-0813">Transport</keyword>
<dbReference type="Proteomes" id="UP000243799">
    <property type="component" value="Unassembled WGS sequence"/>
</dbReference>
<dbReference type="AlphaFoldDB" id="A0A1I1AQZ2"/>
<organism evidence="11 12">
    <name type="scientific">Amycolatopsis marina</name>
    <dbReference type="NCBI Taxonomy" id="490629"/>
    <lineage>
        <taxon>Bacteria</taxon>
        <taxon>Bacillati</taxon>
        <taxon>Actinomycetota</taxon>
        <taxon>Actinomycetes</taxon>
        <taxon>Pseudonocardiales</taxon>
        <taxon>Pseudonocardiaceae</taxon>
        <taxon>Amycolatopsis</taxon>
    </lineage>
</organism>
<keyword evidence="4 10" id="KW-1133">Transmembrane helix</keyword>
<keyword evidence="10" id="KW-0915">Sodium</keyword>
<dbReference type="EMBL" id="FOKG01000010">
    <property type="protein sequence ID" value="SFB39912.1"/>
    <property type="molecule type" value="Genomic_DNA"/>
</dbReference>
<reference evidence="12" key="1">
    <citation type="submission" date="2016-10" db="EMBL/GenBank/DDBJ databases">
        <authorList>
            <person name="Varghese N."/>
            <person name="Submissions S."/>
        </authorList>
    </citation>
    <scope>NUCLEOTIDE SEQUENCE [LARGE SCALE GENOMIC DNA]</scope>
    <source>
        <strain evidence="12">CGMCC 4.3568</strain>
    </source>
</reference>
<gene>
    <name evidence="10" type="primary">fluC</name>
    <name evidence="10" type="synonym">crcB</name>
    <name evidence="11" type="ORF">SAMN05216266_11029</name>
</gene>
<dbReference type="STRING" id="490629.SAMN05216266_11029"/>
<comment type="subcellular location">
    <subcellularLocation>
        <location evidence="1 10">Cell membrane</location>
        <topology evidence="1 10">Multi-pass membrane protein</topology>
    </subcellularLocation>
</comment>
<evidence type="ECO:0000313" key="12">
    <source>
        <dbReference type="Proteomes" id="UP000243799"/>
    </source>
</evidence>
<dbReference type="PANTHER" id="PTHR28259">
    <property type="entry name" value="FLUORIDE EXPORT PROTEIN 1-RELATED"/>
    <property type="match status" value="1"/>
</dbReference>
<comment type="activity regulation">
    <text evidence="10">Na(+) is not transported, but it plays an essential structural role and its presence is essential for fluoride channel function.</text>
</comment>
<comment type="catalytic activity">
    <reaction evidence="8">
        <text>fluoride(in) = fluoride(out)</text>
        <dbReference type="Rhea" id="RHEA:76159"/>
        <dbReference type="ChEBI" id="CHEBI:17051"/>
    </reaction>
    <physiologicalReaction direction="left-to-right" evidence="8">
        <dbReference type="Rhea" id="RHEA:76160"/>
    </physiologicalReaction>
</comment>
<evidence type="ECO:0000256" key="8">
    <source>
        <dbReference type="ARBA" id="ARBA00035585"/>
    </source>
</evidence>
<keyword evidence="10" id="KW-0479">Metal-binding</keyword>
<dbReference type="RefSeq" id="WP_091674318.1">
    <property type="nucleotide sequence ID" value="NZ_FOKG01000010.1"/>
</dbReference>
<sequence length="143" mass="14810">MGRRVGEPHRWTVLLAVAVGGALGSLARYGLGLALPHERGQFGTATLLANIGGCLLIGVLMMLIITIRDPHPLLRPFAGIGVLGGFTTFSTFVVEAMDSALTGRPGLALLYAAVSVLASLLAVALGMRATRVAVTHVRRGATP</sequence>
<evidence type="ECO:0000256" key="9">
    <source>
        <dbReference type="ARBA" id="ARBA00049940"/>
    </source>
</evidence>
<evidence type="ECO:0000256" key="4">
    <source>
        <dbReference type="ARBA" id="ARBA00022989"/>
    </source>
</evidence>